<evidence type="ECO:0000259" key="5">
    <source>
        <dbReference type="PROSITE" id="PS50893"/>
    </source>
</evidence>
<accession>A0A931BPM6</accession>
<dbReference type="Proteomes" id="UP000599312">
    <property type="component" value="Unassembled WGS sequence"/>
</dbReference>
<protein>
    <submittedName>
        <fullName evidence="6">ABC transporter ATP-binding protein</fullName>
    </submittedName>
</protein>
<evidence type="ECO:0000256" key="4">
    <source>
        <dbReference type="ARBA" id="ARBA00022840"/>
    </source>
</evidence>
<keyword evidence="4 6" id="KW-0067">ATP-binding</keyword>
<evidence type="ECO:0000256" key="3">
    <source>
        <dbReference type="ARBA" id="ARBA00022741"/>
    </source>
</evidence>
<keyword evidence="3" id="KW-0547">Nucleotide-binding</keyword>
<dbReference type="Pfam" id="PF00005">
    <property type="entry name" value="ABC_tran"/>
    <property type="match status" value="1"/>
</dbReference>
<name>A0A931BPM6_9HYPH</name>
<reference evidence="6" key="1">
    <citation type="submission" date="2020-11" db="EMBL/GenBank/DDBJ databases">
        <authorList>
            <person name="Kim M.K."/>
        </authorList>
    </citation>
    <scope>NUCLEOTIDE SEQUENCE</scope>
    <source>
        <strain evidence="6">BT350</strain>
    </source>
</reference>
<evidence type="ECO:0000313" key="7">
    <source>
        <dbReference type="Proteomes" id="UP000599312"/>
    </source>
</evidence>
<dbReference type="GO" id="GO:0016887">
    <property type="term" value="F:ATP hydrolysis activity"/>
    <property type="evidence" value="ECO:0007669"/>
    <property type="project" value="InterPro"/>
</dbReference>
<dbReference type="AlphaFoldDB" id="A0A931BPM6"/>
<gene>
    <name evidence="6" type="ORF">I2H38_17345</name>
</gene>
<proteinExistence type="inferred from homology"/>
<dbReference type="InterPro" id="IPR003593">
    <property type="entry name" value="AAA+_ATPase"/>
</dbReference>
<evidence type="ECO:0000313" key="6">
    <source>
        <dbReference type="EMBL" id="MBF9235141.1"/>
    </source>
</evidence>
<dbReference type="PROSITE" id="PS00211">
    <property type="entry name" value="ABC_TRANSPORTER_1"/>
    <property type="match status" value="1"/>
</dbReference>
<dbReference type="GO" id="GO:0005524">
    <property type="term" value="F:ATP binding"/>
    <property type="evidence" value="ECO:0007669"/>
    <property type="project" value="UniProtKB-KW"/>
</dbReference>
<dbReference type="PANTHER" id="PTHR42788:SF13">
    <property type="entry name" value="ALIPHATIC SULFONATES IMPORT ATP-BINDING PROTEIN SSUB"/>
    <property type="match status" value="1"/>
</dbReference>
<comment type="similarity">
    <text evidence="1">Belongs to the ABC transporter superfamily.</text>
</comment>
<dbReference type="InterPro" id="IPR017871">
    <property type="entry name" value="ABC_transporter-like_CS"/>
</dbReference>
<dbReference type="CDD" id="cd03293">
    <property type="entry name" value="ABC_NrtD_SsuB_transporters"/>
    <property type="match status" value="1"/>
</dbReference>
<organism evidence="6 7">
    <name type="scientific">Microvirga alba</name>
    <dbReference type="NCBI Taxonomy" id="2791025"/>
    <lineage>
        <taxon>Bacteria</taxon>
        <taxon>Pseudomonadati</taxon>
        <taxon>Pseudomonadota</taxon>
        <taxon>Alphaproteobacteria</taxon>
        <taxon>Hyphomicrobiales</taxon>
        <taxon>Methylobacteriaceae</taxon>
        <taxon>Microvirga</taxon>
    </lineage>
</organism>
<evidence type="ECO:0000256" key="1">
    <source>
        <dbReference type="ARBA" id="ARBA00005417"/>
    </source>
</evidence>
<dbReference type="PROSITE" id="PS50893">
    <property type="entry name" value="ABC_TRANSPORTER_2"/>
    <property type="match status" value="1"/>
</dbReference>
<dbReference type="SUPFAM" id="SSF52540">
    <property type="entry name" value="P-loop containing nucleoside triphosphate hydrolases"/>
    <property type="match status" value="1"/>
</dbReference>
<comment type="caution">
    <text evidence="6">The sequence shown here is derived from an EMBL/GenBank/DDBJ whole genome shotgun (WGS) entry which is preliminary data.</text>
</comment>
<dbReference type="InterPro" id="IPR027417">
    <property type="entry name" value="P-loop_NTPase"/>
</dbReference>
<feature type="domain" description="ABC transporter" evidence="5">
    <location>
        <begin position="23"/>
        <end position="258"/>
    </location>
</feature>
<dbReference type="InterPro" id="IPR050166">
    <property type="entry name" value="ABC_transporter_ATP-bind"/>
</dbReference>
<dbReference type="SMART" id="SM00382">
    <property type="entry name" value="AAA"/>
    <property type="match status" value="1"/>
</dbReference>
<evidence type="ECO:0000256" key="2">
    <source>
        <dbReference type="ARBA" id="ARBA00022448"/>
    </source>
</evidence>
<keyword evidence="7" id="KW-1185">Reference proteome</keyword>
<dbReference type="InterPro" id="IPR003439">
    <property type="entry name" value="ABC_transporter-like_ATP-bd"/>
</dbReference>
<keyword evidence="2" id="KW-0813">Transport</keyword>
<sequence>MGAAHQFVAATGVKLLPERELAIDIRGLSKTFSLPAGGNWTALQGIDLQVERGKFLSLVGPSGCGKSTMLRLISGLLSPTSGTVNVFGQSPEQFRSKNRMGFVFQDATLLPWRTVLGNVLFPMEILGVYTRKERLERAEAYLELVRLHEFRKSYPAQLSGGMRQRVSIARALADSPAILLMDEPFGALDEITRQDMQEELLRIWAETGITTIFVTHSLSEALFLSDEVAVMQARPGRITGSVVADLPRPREPSLRLKPNFVEQLMRLEAMLRDPDQQKS</sequence>
<dbReference type="PANTHER" id="PTHR42788">
    <property type="entry name" value="TAURINE IMPORT ATP-BINDING PROTEIN-RELATED"/>
    <property type="match status" value="1"/>
</dbReference>
<dbReference type="EMBL" id="JADQDO010000010">
    <property type="protein sequence ID" value="MBF9235141.1"/>
    <property type="molecule type" value="Genomic_DNA"/>
</dbReference>
<dbReference type="Gene3D" id="3.40.50.300">
    <property type="entry name" value="P-loop containing nucleotide triphosphate hydrolases"/>
    <property type="match status" value="1"/>
</dbReference>